<comment type="caution">
    <text evidence="2">The sequence shown here is derived from an EMBL/GenBank/DDBJ whole genome shotgun (WGS) entry which is preliminary data.</text>
</comment>
<dbReference type="STRING" id="679192.HMPREF9013_0211"/>
<proteinExistence type="predicted"/>
<dbReference type="AlphaFoldDB" id="D2MNI6"/>
<evidence type="ECO:0000313" key="2">
    <source>
        <dbReference type="EMBL" id="EFC06008.1"/>
    </source>
</evidence>
<dbReference type="InterPro" id="IPR021484">
    <property type="entry name" value="DUF3137"/>
</dbReference>
<dbReference type="EMBL" id="ADFR01000003">
    <property type="protein sequence ID" value="EFC06008.1"/>
    <property type="molecule type" value="Genomic_DNA"/>
</dbReference>
<keyword evidence="1" id="KW-0812">Transmembrane</keyword>
<keyword evidence="1" id="KW-1133">Transmembrane helix</keyword>
<dbReference type="Proteomes" id="UP000005017">
    <property type="component" value="Unassembled WGS sequence"/>
</dbReference>
<keyword evidence="1" id="KW-0472">Membrane</keyword>
<name>D2MNI6_9FIRM</name>
<protein>
    <recommendedName>
        <fullName evidence="4">DUF3137 domain-containing protein</fullName>
    </recommendedName>
</protein>
<reference evidence="3" key="1">
    <citation type="submission" date="2009-12" db="EMBL/GenBank/DDBJ databases">
        <title>Sequence of Clostridiales genomosp. BVAB3 str. UPII9-5.</title>
        <authorList>
            <person name="Madupu R."/>
            <person name="Durkin A.S."/>
            <person name="Torralba M."/>
            <person name="Methe B."/>
            <person name="Sutton G.G."/>
            <person name="Strausberg R.L."/>
            <person name="Nelson K.E."/>
        </authorList>
    </citation>
    <scope>NUCLEOTIDE SEQUENCE [LARGE SCALE GENOMIC DNA]</scope>
    <source>
        <strain evidence="3">W1219</strain>
    </source>
</reference>
<evidence type="ECO:0008006" key="4">
    <source>
        <dbReference type="Google" id="ProtNLM"/>
    </source>
</evidence>
<accession>D2MNI6</accession>
<dbReference type="Pfam" id="PF11335">
    <property type="entry name" value="DUF3137"/>
    <property type="match status" value="1"/>
</dbReference>
<feature type="transmembrane region" description="Helical" evidence="1">
    <location>
        <begin position="49"/>
        <end position="77"/>
    </location>
</feature>
<sequence>MTTKKQHLFSNKEVLRKIQEAEKSPEKQAILRSVKEEMSLNRSKNQTQLLLLVFVVFILMAFFKILGFVLGMVLLIFSGNWYQKRNKKNHISYVDYFLLPVLREILPNIEIDYEGGIEEAIFDLVTPSAGTYQPNCHILFKDEYNTEFCNLYSYHTNQDSEGNTTVIEDFKGQVLMAKYATGLVGHVRIVPTSRGFFGREFQVGYKKAENGEKKIETEDIHFNETFNVYGTDEVSSRTLLNPYLLTVLSEYREKYPVTIWMDENKVSVSFYTGYQILQAPSCRKDIENLSLSTEYEKVQDSLSDFYDLLDTINTQL</sequence>
<gene>
    <name evidence="2" type="ORF">HMPREF9013_0211</name>
</gene>
<organism evidence="2 3">
    <name type="scientific">Bulleidia extructa W1219</name>
    <dbReference type="NCBI Taxonomy" id="679192"/>
    <lineage>
        <taxon>Bacteria</taxon>
        <taxon>Bacillati</taxon>
        <taxon>Bacillota</taxon>
        <taxon>Erysipelotrichia</taxon>
        <taxon>Erysipelotrichales</taxon>
        <taxon>Erysipelotrichaceae</taxon>
        <taxon>Bulleidia</taxon>
    </lineage>
</organism>
<dbReference type="eggNOG" id="ENOG502ZC9X">
    <property type="taxonomic scope" value="Bacteria"/>
</dbReference>
<evidence type="ECO:0000256" key="1">
    <source>
        <dbReference type="SAM" id="Phobius"/>
    </source>
</evidence>
<evidence type="ECO:0000313" key="3">
    <source>
        <dbReference type="Proteomes" id="UP000005017"/>
    </source>
</evidence>
<keyword evidence="3" id="KW-1185">Reference proteome</keyword>